<dbReference type="AlphaFoldDB" id="A0A7J6BW36"/>
<gene>
    <name evidence="2" type="ORF">G5714_020753</name>
</gene>
<evidence type="ECO:0000256" key="1">
    <source>
        <dbReference type="SAM" id="MobiDB-lite"/>
    </source>
</evidence>
<organism evidence="2 3">
    <name type="scientific">Onychostoma macrolepis</name>
    <dbReference type="NCBI Taxonomy" id="369639"/>
    <lineage>
        <taxon>Eukaryota</taxon>
        <taxon>Metazoa</taxon>
        <taxon>Chordata</taxon>
        <taxon>Craniata</taxon>
        <taxon>Vertebrata</taxon>
        <taxon>Euteleostomi</taxon>
        <taxon>Actinopterygii</taxon>
        <taxon>Neopterygii</taxon>
        <taxon>Teleostei</taxon>
        <taxon>Ostariophysi</taxon>
        <taxon>Cypriniformes</taxon>
        <taxon>Cyprinidae</taxon>
        <taxon>Acrossocheilinae</taxon>
        <taxon>Onychostoma</taxon>
    </lineage>
</organism>
<evidence type="ECO:0000313" key="3">
    <source>
        <dbReference type="Proteomes" id="UP000579812"/>
    </source>
</evidence>
<accession>A0A7J6BW36</accession>
<keyword evidence="3" id="KW-1185">Reference proteome</keyword>
<proteinExistence type="predicted"/>
<comment type="caution">
    <text evidence="2">The sequence shown here is derived from an EMBL/GenBank/DDBJ whole genome shotgun (WGS) entry which is preliminary data.</text>
</comment>
<name>A0A7J6BW36_9TELE</name>
<reference evidence="2 3" key="1">
    <citation type="submission" date="2020-04" db="EMBL/GenBank/DDBJ databases">
        <title>Chromosome-level genome assembly of a cyprinid fish Onychostoma macrolepis by integration of Nanopore Sequencing, Bionano and Hi-C technology.</title>
        <authorList>
            <person name="Wang D."/>
        </authorList>
    </citation>
    <scope>NUCLEOTIDE SEQUENCE [LARGE SCALE GENOMIC DNA]</scope>
    <source>
        <strain evidence="2">SWU-2019</strain>
        <tissue evidence="2">Muscle</tissue>
    </source>
</reference>
<dbReference type="EMBL" id="JAAMOB010000021">
    <property type="protein sequence ID" value="KAF4098723.1"/>
    <property type="molecule type" value="Genomic_DNA"/>
</dbReference>
<protein>
    <submittedName>
        <fullName evidence="2">Uncharacterized protein</fullName>
    </submittedName>
</protein>
<sequence>MVWTCGGMAYYHLDQGDWRGCCYPALLSTGTTVLTKKDMKREENDSKLEQSRRRRDISDMPNRYNGYKTVSPWTKPWENVGWSLADNLDNVTPTYEEIHPGARESGLFLVQLV</sequence>
<feature type="region of interest" description="Disordered" evidence="1">
    <location>
        <begin position="38"/>
        <end position="60"/>
    </location>
</feature>
<dbReference type="Proteomes" id="UP000579812">
    <property type="component" value="Unassembled WGS sequence"/>
</dbReference>
<evidence type="ECO:0000313" key="2">
    <source>
        <dbReference type="EMBL" id="KAF4098723.1"/>
    </source>
</evidence>
<feature type="compositionally biased region" description="Basic and acidic residues" evidence="1">
    <location>
        <begin position="38"/>
        <end position="51"/>
    </location>
</feature>